<sequence>QAALGETGHYKNRKISVCASPLPLPEAVPDRISDLMTATLWVKQELILLRQHDILLKRQFFNIHHSIQTLQSSNSHLENTSHVPTTSFIPTKYDVRSCNLLDNTTSSTSFHSVSSAVNTNTQRVATYSNVYSNNQMETLLVRPSILVKIPSTMNDDSDDSTEGDVFFE</sequence>
<evidence type="ECO:0000313" key="1">
    <source>
        <dbReference type="EMBL" id="CEK54467.1"/>
    </source>
</evidence>
<reference evidence="1" key="1">
    <citation type="submission" date="2014-12" db="EMBL/GenBank/DDBJ databases">
        <title>Insight into the proteome of Arion vulgaris.</title>
        <authorList>
            <person name="Aradska J."/>
            <person name="Bulat T."/>
            <person name="Smidak R."/>
            <person name="Sarate P."/>
            <person name="Gangsoo J."/>
            <person name="Sialana F."/>
            <person name="Bilban M."/>
            <person name="Lubec G."/>
        </authorList>
    </citation>
    <scope>NUCLEOTIDE SEQUENCE</scope>
    <source>
        <tissue evidence="1">Skin</tissue>
    </source>
</reference>
<dbReference type="AlphaFoldDB" id="A0A0B6YE26"/>
<gene>
    <name evidence="1" type="primary">ORF22880</name>
</gene>
<proteinExistence type="predicted"/>
<protein>
    <submittedName>
        <fullName evidence="1">Uncharacterized protein</fullName>
    </submittedName>
</protein>
<dbReference type="EMBL" id="HACG01007602">
    <property type="protein sequence ID" value="CEK54467.1"/>
    <property type="molecule type" value="Transcribed_RNA"/>
</dbReference>
<accession>A0A0B6YE26</accession>
<feature type="non-terminal residue" evidence="1">
    <location>
        <position position="168"/>
    </location>
</feature>
<name>A0A0B6YE26_9EUPU</name>
<feature type="non-terminal residue" evidence="1">
    <location>
        <position position="1"/>
    </location>
</feature>
<organism evidence="1">
    <name type="scientific">Arion vulgaris</name>
    <dbReference type="NCBI Taxonomy" id="1028688"/>
    <lineage>
        <taxon>Eukaryota</taxon>
        <taxon>Metazoa</taxon>
        <taxon>Spiralia</taxon>
        <taxon>Lophotrochozoa</taxon>
        <taxon>Mollusca</taxon>
        <taxon>Gastropoda</taxon>
        <taxon>Heterobranchia</taxon>
        <taxon>Euthyneura</taxon>
        <taxon>Panpulmonata</taxon>
        <taxon>Eupulmonata</taxon>
        <taxon>Stylommatophora</taxon>
        <taxon>Helicina</taxon>
        <taxon>Arionoidea</taxon>
        <taxon>Arionidae</taxon>
        <taxon>Arion</taxon>
    </lineage>
</organism>